<dbReference type="InterPro" id="IPR003744">
    <property type="entry name" value="YhhQ"/>
</dbReference>
<keyword evidence="1" id="KW-1133">Transmembrane helix</keyword>
<sequence>MDRPASAPPRQYRYYEFVMAAFVAVYLCSNLIGPAKAAQLDLPLLGAVTFGAGVLFFPISYVFGDVLTEVYGYARARRVIWAGFGAMLFASVMAWVVVKLPPAPGWLNQPAYEIAYGSTWRIVLASLVAFFCGEFINSFVLAKMKVWTEGRHLWARTIGSTIFGEGVDSTLFYPLAFWNSGLIPNELLPAIMLSQFLTKVGVEVVLTPVTYKVVGLLKRAEREDYYDRDTNFTPFSIKA</sequence>
<keyword evidence="1" id="KW-0813">Transport</keyword>
<protein>
    <recommendedName>
        <fullName evidence="1">Probable queuosine precursor transporter</fullName>
        <shortName evidence="1">Q precursor transporter</shortName>
    </recommendedName>
</protein>
<comment type="caution">
    <text evidence="2">The sequence shown here is derived from an EMBL/GenBank/DDBJ whole genome shotgun (WGS) entry which is preliminary data.</text>
</comment>
<dbReference type="AlphaFoldDB" id="A0A4R6DPI1"/>
<proteinExistence type="inferred from homology"/>
<keyword evidence="3" id="KW-1185">Reference proteome</keyword>
<feature type="transmembrane region" description="Helical" evidence="1">
    <location>
        <begin position="44"/>
        <end position="67"/>
    </location>
</feature>
<comment type="function">
    <text evidence="1">Involved in the import of queuosine (Q) precursors, required for Q precursor salvage.</text>
</comment>
<comment type="similarity">
    <text evidence="1">Belongs to the vitamin uptake transporter (VUT/ECF) (TC 2.A.88) family. Q precursor transporter subfamily.</text>
</comment>
<dbReference type="EMBL" id="SNVV01000024">
    <property type="protein sequence ID" value="TDN46870.1"/>
    <property type="molecule type" value="Genomic_DNA"/>
</dbReference>
<dbReference type="PANTHER" id="PTHR34300">
    <property type="entry name" value="QUEUOSINE PRECURSOR TRANSPORTER-RELATED"/>
    <property type="match status" value="1"/>
</dbReference>
<dbReference type="HAMAP" id="MF_02088">
    <property type="entry name" value="Q_prec_transport"/>
    <property type="match status" value="1"/>
</dbReference>
<feature type="transmembrane region" description="Helical" evidence="1">
    <location>
        <begin position="79"/>
        <end position="98"/>
    </location>
</feature>
<dbReference type="Proteomes" id="UP000295129">
    <property type="component" value="Unassembled WGS sequence"/>
</dbReference>
<evidence type="ECO:0000256" key="1">
    <source>
        <dbReference type="HAMAP-Rule" id="MF_02088"/>
    </source>
</evidence>
<comment type="subcellular location">
    <subcellularLocation>
        <location evidence="1">Cell inner membrane</location>
        <topology evidence="1">Multi-pass membrane protein</topology>
    </subcellularLocation>
</comment>
<dbReference type="Pfam" id="PF02592">
    <property type="entry name" value="Vut_1"/>
    <property type="match status" value="1"/>
</dbReference>
<keyword evidence="1" id="KW-0472">Membrane</keyword>
<feature type="transmembrane region" description="Helical" evidence="1">
    <location>
        <begin position="118"/>
        <end position="142"/>
    </location>
</feature>
<accession>A0A4R6DPI1</accession>
<name>A0A4R6DPI1_9RHOO</name>
<dbReference type="OrthoDB" id="9805479at2"/>
<evidence type="ECO:0000313" key="3">
    <source>
        <dbReference type="Proteomes" id="UP000295129"/>
    </source>
</evidence>
<keyword evidence="1" id="KW-1003">Cell membrane</keyword>
<organism evidence="2 3">
    <name type="scientific">Azoarcus indigens</name>
    <dbReference type="NCBI Taxonomy" id="29545"/>
    <lineage>
        <taxon>Bacteria</taxon>
        <taxon>Pseudomonadati</taxon>
        <taxon>Pseudomonadota</taxon>
        <taxon>Betaproteobacteria</taxon>
        <taxon>Rhodocyclales</taxon>
        <taxon>Zoogloeaceae</taxon>
        <taxon>Azoarcus</taxon>
    </lineage>
</organism>
<dbReference type="GO" id="GO:0005886">
    <property type="term" value="C:plasma membrane"/>
    <property type="evidence" value="ECO:0007669"/>
    <property type="project" value="UniProtKB-SubCell"/>
</dbReference>
<gene>
    <name evidence="2" type="ORF">C7389_12430</name>
</gene>
<dbReference type="RefSeq" id="WP_133594552.1">
    <property type="nucleotide sequence ID" value="NZ_SNVV01000024.1"/>
</dbReference>
<keyword evidence="1" id="KW-0812">Transmembrane</keyword>
<dbReference type="GO" id="GO:0022857">
    <property type="term" value="F:transmembrane transporter activity"/>
    <property type="evidence" value="ECO:0007669"/>
    <property type="project" value="UniProtKB-UniRule"/>
</dbReference>
<reference evidence="2 3" key="1">
    <citation type="submission" date="2019-03" db="EMBL/GenBank/DDBJ databases">
        <title>Genomic Encyclopedia of Type Strains, Phase IV (KMG-IV): sequencing the most valuable type-strain genomes for metagenomic binning, comparative biology and taxonomic classification.</title>
        <authorList>
            <person name="Goeker M."/>
        </authorList>
    </citation>
    <scope>NUCLEOTIDE SEQUENCE [LARGE SCALE GENOMIC DNA]</scope>
    <source>
        <strain evidence="2 3">DSM 12121</strain>
    </source>
</reference>
<dbReference type="NCBIfam" id="TIGR00697">
    <property type="entry name" value="queuosine precursor transporter"/>
    <property type="match status" value="1"/>
</dbReference>
<dbReference type="PANTHER" id="PTHR34300:SF2">
    <property type="entry name" value="QUEUOSINE PRECURSOR TRANSPORTER-RELATED"/>
    <property type="match status" value="1"/>
</dbReference>
<keyword evidence="1" id="KW-0997">Cell inner membrane</keyword>
<evidence type="ECO:0000313" key="2">
    <source>
        <dbReference type="EMBL" id="TDN46870.1"/>
    </source>
</evidence>
<feature type="transmembrane region" description="Helical" evidence="1">
    <location>
        <begin position="12"/>
        <end position="32"/>
    </location>
</feature>